<dbReference type="Proteomes" id="UP000036987">
    <property type="component" value="Unassembled WGS sequence"/>
</dbReference>
<dbReference type="InterPro" id="IPR021475">
    <property type="entry name" value="Pants/Emi1-like"/>
</dbReference>
<dbReference type="OMA" id="ERTHIWS"/>
<dbReference type="OrthoDB" id="2017405at2759"/>
<dbReference type="EMBL" id="LFYR01000932">
    <property type="protein sequence ID" value="KMZ67021.1"/>
    <property type="molecule type" value="Genomic_DNA"/>
</dbReference>
<sequence>MDPEKEVVEESSDGGEKKVPSGHKAMTCTQCFDAVWFCYSPVHQLQQYYRRGEFDTCFGKWNALYSCLKLKTKSKAVSQSILEADESTKSHIWKFNTVEQASAQWTRYYWWHHHDRREDISRD</sequence>
<dbReference type="PANTHER" id="PTHR28052:SF1">
    <property type="entry name" value="UPF0545 PROTEIN C22ORF39"/>
    <property type="match status" value="1"/>
</dbReference>
<feature type="region of interest" description="Disordered" evidence="1">
    <location>
        <begin position="1"/>
        <end position="23"/>
    </location>
</feature>
<evidence type="ECO:0000313" key="2">
    <source>
        <dbReference type="EMBL" id="KMZ67021.1"/>
    </source>
</evidence>
<gene>
    <name evidence="2" type="ORF">ZOSMA_27G00680</name>
</gene>
<reference evidence="3" key="1">
    <citation type="journal article" date="2016" name="Nature">
        <title>The genome of the seagrass Zostera marina reveals angiosperm adaptation to the sea.</title>
        <authorList>
            <person name="Olsen J.L."/>
            <person name="Rouze P."/>
            <person name="Verhelst B."/>
            <person name="Lin Y.-C."/>
            <person name="Bayer T."/>
            <person name="Collen J."/>
            <person name="Dattolo E."/>
            <person name="De Paoli E."/>
            <person name="Dittami S."/>
            <person name="Maumus F."/>
            <person name="Michel G."/>
            <person name="Kersting A."/>
            <person name="Lauritano C."/>
            <person name="Lohaus R."/>
            <person name="Toepel M."/>
            <person name="Tonon T."/>
            <person name="Vanneste K."/>
            <person name="Amirebrahimi M."/>
            <person name="Brakel J."/>
            <person name="Bostroem C."/>
            <person name="Chovatia M."/>
            <person name="Grimwood J."/>
            <person name="Jenkins J.W."/>
            <person name="Jueterbock A."/>
            <person name="Mraz A."/>
            <person name="Stam W.T."/>
            <person name="Tice H."/>
            <person name="Bornberg-Bauer E."/>
            <person name="Green P.J."/>
            <person name="Pearson G.A."/>
            <person name="Procaccini G."/>
            <person name="Duarte C.M."/>
            <person name="Schmutz J."/>
            <person name="Reusch T.B.H."/>
            <person name="Van de Peer Y."/>
        </authorList>
    </citation>
    <scope>NUCLEOTIDE SEQUENCE [LARGE SCALE GENOMIC DNA]</scope>
    <source>
        <strain evidence="3">cv. Finnish</strain>
    </source>
</reference>
<proteinExistence type="predicted"/>
<dbReference type="PANTHER" id="PTHR28052">
    <property type="entry name" value="UPF0545 PROTEIN C22ORF39"/>
    <property type="match status" value="1"/>
</dbReference>
<evidence type="ECO:0000256" key="1">
    <source>
        <dbReference type="SAM" id="MobiDB-lite"/>
    </source>
</evidence>
<organism evidence="2 3">
    <name type="scientific">Zostera marina</name>
    <name type="common">Eelgrass</name>
    <dbReference type="NCBI Taxonomy" id="29655"/>
    <lineage>
        <taxon>Eukaryota</taxon>
        <taxon>Viridiplantae</taxon>
        <taxon>Streptophyta</taxon>
        <taxon>Embryophyta</taxon>
        <taxon>Tracheophyta</taxon>
        <taxon>Spermatophyta</taxon>
        <taxon>Magnoliopsida</taxon>
        <taxon>Liliopsida</taxon>
        <taxon>Zosteraceae</taxon>
        <taxon>Zostera</taxon>
    </lineage>
</organism>
<feature type="compositionally biased region" description="Basic and acidic residues" evidence="1">
    <location>
        <begin position="1"/>
        <end position="19"/>
    </location>
</feature>
<dbReference type="Pfam" id="PF11326">
    <property type="entry name" value="PANTS-like"/>
    <property type="match status" value="1"/>
</dbReference>
<keyword evidence="3" id="KW-1185">Reference proteome</keyword>
<evidence type="ECO:0000313" key="3">
    <source>
        <dbReference type="Proteomes" id="UP000036987"/>
    </source>
</evidence>
<dbReference type="AlphaFoldDB" id="A0A0K9PDH4"/>
<protein>
    <submittedName>
        <fullName evidence="2">Uncharacterized protein</fullName>
    </submittedName>
</protein>
<name>A0A0K9PDH4_ZOSMR</name>
<comment type="caution">
    <text evidence="2">The sequence shown here is derived from an EMBL/GenBank/DDBJ whole genome shotgun (WGS) entry which is preliminary data.</text>
</comment>
<accession>A0A0K9PDH4</accession>